<keyword evidence="2" id="KW-1185">Reference proteome</keyword>
<dbReference type="AlphaFoldDB" id="A0A0D6LK45"/>
<dbReference type="Proteomes" id="UP000054495">
    <property type="component" value="Unassembled WGS sequence"/>
</dbReference>
<dbReference type="EMBL" id="KE125047">
    <property type="protein sequence ID" value="EPB72445.1"/>
    <property type="molecule type" value="Genomic_DNA"/>
</dbReference>
<proteinExistence type="predicted"/>
<name>A0A0D6LK45_9BILA</name>
<evidence type="ECO:0000313" key="2">
    <source>
        <dbReference type="Proteomes" id="UP000054495"/>
    </source>
</evidence>
<gene>
    <name evidence="1" type="ORF">ANCCEY_08478</name>
</gene>
<sequence length="114" mass="13312">MPIRRCLNSSFRLIFRWRRVIAVQAVLLATVVAASTLMPETRVTLQQALTAFRRLKQRTTEAIRSNSRMAWRCSGNTNEELVRNLERIGWKLLINLRIHVEKETKTPFRNCGCK</sequence>
<organism evidence="1 2">
    <name type="scientific">Ancylostoma ceylanicum</name>
    <dbReference type="NCBI Taxonomy" id="53326"/>
    <lineage>
        <taxon>Eukaryota</taxon>
        <taxon>Metazoa</taxon>
        <taxon>Ecdysozoa</taxon>
        <taxon>Nematoda</taxon>
        <taxon>Chromadorea</taxon>
        <taxon>Rhabditida</taxon>
        <taxon>Rhabditina</taxon>
        <taxon>Rhabditomorpha</taxon>
        <taxon>Strongyloidea</taxon>
        <taxon>Ancylostomatidae</taxon>
        <taxon>Ancylostomatinae</taxon>
        <taxon>Ancylostoma</taxon>
    </lineage>
</organism>
<evidence type="ECO:0000313" key="1">
    <source>
        <dbReference type="EMBL" id="EPB72445.1"/>
    </source>
</evidence>
<protein>
    <submittedName>
        <fullName evidence="1">Uncharacterized protein</fullName>
    </submittedName>
</protein>
<accession>A0A0D6LK45</accession>
<reference evidence="1 2" key="1">
    <citation type="submission" date="2013-05" db="EMBL/GenBank/DDBJ databases">
        <title>Draft genome of the parasitic nematode Anyclostoma ceylanicum.</title>
        <authorList>
            <person name="Mitreva M."/>
        </authorList>
    </citation>
    <scope>NUCLEOTIDE SEQUENCE [LARGE SCALE GENOMIC DNA]</scope>
</reference>